<evidence type="ECO:0000256" key="2">
    <source>
        <dbReference type="SAM" id="SignalP"/>
    </source>
</evidence>
<feature type="chain" id="PRO_5011526818" description="Lipoprotein" evidence="2">
    <location>
        <begin position="23"/>
        <end position="212"/>
    </location>
</feature>
<evidence type="ECO:0008006" key="5">
    <source>
        <dbReference type="Google" id="ProtNLM"/>
    </source>
</evidence>
<dbReference type="Proteomes" id="UP000198724">
    <property type="component" value="Unassembled WGS sequence"/>
</dbReference>
<reference evidence="4" key="1">
    <citation type="submission" date="2016-10" db="EMBL/GenBank/DDBJ databases">
        <authorList>
            <person name="Varghese N."/>
            <person name="Submissions S."/>
        </authorList>
    </citation>
    <scope>NUCLEOTIDE SEQUENCE [LARGE SCALE GENOMIC DNA]</scope>
    <source>
        <strain evidence="4">LP51</strain>
    </source>
</reference>
<name>A0A1I2Z8F9_9BACT</name>
<organism evidence="3 4">
    <name type="scientific">Pontibacter chinhatensis</name>
    <dbReference type="NCBI Taxonomy" id="1436961"/>
    <lineage>
        <taxon>Bacteria</taxon>
        <taxon>Pseudomonadati</taxon>
        <taxon>Bacteroidota</taxon>
        <taxon>Cytophagia</taxon>
        <taxon>Cytophagales</taxon>
        <taxon>Hymenobacteraceae</taxon>
        <taxon>Pontibacter</taxon>
    </lineage>
</organism>
<proteinExistence type="predicted"/>
<accession>A0A1I2Z8F9</accession>
<feature type="signal peptide" evidence="2">
    <location>
        <begin position="1"/>
        <end position="22"/>
    </location>
</feature>
<dbReference type="AlphaFoldDB" id="A0A1I2Z8F9"/>
<dbReference type="OrthoDB" id="1494315at2"/>
<evidence type="ECO:0000256" key="1">
    <source>
        <dbReference type="SAM" id="MobiDB-lite"/>
    </source>
</evidence>
<protein>
    <recommendedName>
        <fullName evidence="5">Lipoprotein</fullName>
    </recommendedName>
</protein>
<dbReference type="RefSeq" id="WP_092105325.1">
    <property type="nucleotide sequence ID" value="NZ_FOOT01000012.1"/>
</dbReference>
<keyword evidence="2" id="KW-0732">Signal</keyword>
<evidence type="ECO:0000313" key="4">
    <source>
        <dbReference type="Proteomes" id="UP000198724"/>
    </source>
</evidence>
<dbReference type="EMBL" id="FOOT01000012">
    <property type="protein sequence ID" value="SFH33865.1"/>
    <property type="molecule type" value="Genomic_DNA"/>
</dbReference>
<sequence>MKHTLYLILALAAFLASCQSQENSRQTEPDTIPADTTAAQPPKPPAPDSTYLIVPGESIGKVKVGMYGEALARILGEPDSSDAAMGKALYFWEGEQPAHYVSVFTVTDFGGQVEKPVVQQVQITSPRFLTKDSIGTGKPLSEIRQKYGPLRPLAYFQNAQQQQVYIFDNQAQGIAFEVTLPDSLCSAITVHPKGEDMADIYLPLHPDMTRIK</sequence>
<evidence type="ECO:0000313" key="3">
    <source>
        <dbReference type="EMBL" id="SFH33865.1"/>
    </source>
</evidence>
<dbReference type="STRING" id="1436961.SAMN05421739_11224"/>
<feature type="region of interest" description="Disordered" evidence="1">
    <location>
        <begin position="22"/>
        <end position="48"/>
    </location>
</feature>
<keyword evidence="4" id="KW-1185">Reference proteome</keyword>
<gene>
    <name evidence="3" type="ORF">SAMN05421739_11224</name>
</gene>
<dbReference type="PROSITE" id="PS51257">
    <property type="entry name" value="PROKAR_LIPOPROTEIN"/>
    <property type="match status" value="1"/>
</dbReference>